<dbReference type="RefSeq" id="WP_131840018.1">
    <property type="nucleotide sequence ID" value="NZ_SLWB01000014.1"/>
</dbReference>
<dbReference type="InterPro" id="IPR051461">
    <property type="entry name" value="UPF0750_membrane"/>
</dbReference>
<keyword evidence="3 6" id="KW-0812">Transmembrane</keyword>
<dbReference type="AlphaFoldDB" id="A0A4R2ECT5"/>
<evidence type="ECO:0000256" key="5">
    <source>
        <dbReference type="ARBA" id="ARBA00023136"/>
    </source>
</evidence>
<evidence type="ECO:0000256" key="2">
    <source>
        <dbReference type="ARBA" id="ARBA00022475"/>
    </source>
</evidence>
<feature type="transmembrane region" description="Helical" evidence="6">
    <location>
        <begin position="64"/>
        <end position="80"/>
    </location>
</feature>
<feature type="transmembrane region" description="Helical" evidence="6">
    <location>
        <begin position="15"/>
        <end position="33"/>
    </location>
</feature>
<feature type="domain" description="DUF2179" evidence="7">
    <location>
        <begin position="235"/>
        <end position="289"/>
    </location>
</feature>
<comment type="caution">
    <text evidence="8">The sequence shown here is derived from an EMBL/GenBank/DDBJ whole genome shotgun (WGS) entry which is preliminary data.</text>
</comment>
<name>A0A4R2ECT5_9BACT</name>
<feature type="transmembrane region" description="Helical" evidence="6">
    <location>
        <begin position="188"/>
        <end position="206"/>
    </location>
</feature>
<feature type="transmembrane region" description="Helical" evidence="6">
    <location>
        <begin position="121"/>
        <end position="140"/>
    </location>
</feature>
<comment type="subcellular location">
    <subcellularLocation>
        <location evidence="1">Cell membrane</location>
        <topology evidence="1">Multi-pass membrane protein</topology>
    </subcellularLocation>
</comment>
<dbReference type="Pfam" id="PF10035">
    <property type="entry name" value="DUF2179"/>
    <property type="match status" value="1"/>
</dbReference>
<dbReference type="PIRSF" id="PIRSF006483">
    <property type="entry name" value="Membrane_protein_YitT"/>
    <property type="match status" value="1"/>
</dbReference>
<evidence type="ECO:0000256" key="1">
    <source>
        <dbReference type="ARBA" id="ARBA00004651"/>
    </source>
</evidence>
<feature type="transmembrane region" description="Helical" evidence="6">
    <location>
        <begin position="40"/>
        <end position="58"/>
    </location>
</feature>
<dbReference type="EMBL" id="SLWB01000014">
    <property type="protein sequence ID" value="TCN63864.1"/>
    <property type="molecule type" value="Genomic_DNA"/>
</dbReference>
<evidence type="ECO:0000313" key="9">
    <source>
        <dbReference type="Proteomes" id="UP000294830"/>
    </source>
</evidence>
<keyword evidence="4 6" id="KW-1133">Transmembrane helix</keyword>
<evidence type="ECO:0000256" key="4">
    <source>
        <dbReference type="ARBA" id="ARBA00022989"/>
    </source>
</evidence>
<dbReference type="InterPro" id="IPR003740">
    <property type="entry name" value="YitT"/>
</dbReference>
<keyword evidence="2" id="KW-1003">Cell membrane</keyword>
<dbReference type="InterPro" id="IPR015867">
    <property type="entry name" value="N-reg_PII/ATP_PRibTrfase_C"/>
</dbReference>
<proteinExistence type="predicted"/>
<protein>
    <submittedName>
        <fullName evidence="8">Uncharacterized membrane-anchored protein YitT (DUF2179 family)</fullName>
    </submittedName>
</protein>
<feature type="transmembrane region" description="Helical" evidence="6">
    <location>
        <begin position="87"/>
        <end position="109"/>
    </location>
</feature>
<dbReference type="Gene3D" id="3.30.70.120">
    <property type="match status" value="1"/>
</dbReference>
<dbReference type="Proteomes" id="UP000294830">
    <property type="component" value="Unassembled WGS sequence"/>
</dbReference>
<organism evidence="8 9">
    <name type="scientific">Acetobacteroides hydrogenigenes</name>
    <dbReference type="NCBI Taxonomy" id="979970"/>
    <lineage>
        <taxon>Bacteria</taxon>
        <taxon>Pseudomonadati</taxon>
        <taxon>Bacteroidota</taxon>
        <taxon>Bacteroidia</taxon>
        <taxon>Bacteroidales</taxon>
        <taxon>Rikenellaceae</taxon>
        <taxon>Acetobacteroides</taxon>
    </lineage>
</organism>
<reference evidence="8 9" key="1">
    <citation type="submission" date="2019-03" db="EMBL/GenBank/DDBJ databases">
        <title>Genomic Encyclopedia of Archaeal and Bacterial Type Strains, Phase II (KMG-II): from individual species to whole genera.</title>
        <authorList>
            <person name="Goeker M."/>
        </authorList>
    </citation>
    <scope>NUCLEOTIDE SEQUENCE [LARGE SCALE GENOMIC DNA]</scope>
    <source>
        <strain evidence="8 9">RL-C</strain>
    </source>
</reference>
<dbReference type="OrthoDB" id="1114876at2"/>
<gene>
    <name evidence="8" type="ORF">CLV25_11419</name>
</gene>
<sequence length="298" mass="32084">MGKLSTQDLLGEFKTYLFMAIGLSLYCLGWTAFLIPANVVGGGVSGIGALIFYATGGAEGGFKIAYSYLIINAFLLYLGIKVLGSQFGLRTVIGIGMTAFLLWIGQELITQSPLDAKADRLLATIIGGSLCGAGLGLVFTQGGTSGGTDIIAMIVNKYRNISIGKVILLCDIIIIGASYFIFWDFTAVVYGYITVGLVSFTIDLVLQGTRQSVQMFIVSKNHTSIADRLSNEVGRGVTVLNGQGWYTKEEQKVVMVLVRKFETNHVYKICKQEDPNAFISVVNAMGVFGKGFDTIKAK</sequence>
<evidence type="ECO:0000313" key="8">
    <source>
        <dbReference type="EMBL" id="TCN63864.1"/>
    </source>
</evidence>
<dbReference type="Pfam" id="PF02588">
    <property type="entry name" value="YitT_membrane"/>
    <property type="match status" value="1"/>
</dbReference>
<dbReference type="GO" id="GO:0005886">
    <property type="term" value="C:plasma membrane"/>
    <property type="evidence" value="ECO:0007669"/>
    <property type="project" value="UniProtKB-SubCell"/>
</dbReference>
<evidence type="ECO:0000256" key="6">
    <source>
        <dbReference type="SAM" id="Phobius"/>
    </source>
</evidence>
<evidence type="ECO:0000256" key="3">
    <source>
        <dbReference type="ARBA" id="ARBA00022692"/>
    </source>
</evidence>
<dbReference type="InterPro" id="IPR019264">
    <property type="entry name" value="DUF2179"/>
</dbReference>
<accession>A0A4R2ECT5</accession>
<evidence type="ECO:0000259" key="7">
    <source>
        <dbReference type="Pfam" id="PF10035"/>
    </source>
</evidence>
<feature type="transmembrane region" description="Helical" evidence="6">
    <location>
        <begin position="161"/>
        <end position="182"/>
    </location>
</feature>
<dbReference type="PANTHER" id="PTHR33545:SF5">
    <property type="entry name" value="UPF0750 MEMBRANE PROTEIN YITT"/>
    <property type="match status" value="1"/>
</dbReference>
<dbReference type="CDD" id="cd16380">
    <property type="entry name" value="YitT_C"/>
    <property type="match status" value="1"/>
</dbReference>
<keyword evidence="9" id="KW-1185">Reference proteome</keyword>
<dbReference type="PANTHER" id="PTHR33545">
    <property type="entry name" value="UPF0750 MEMBRANE PROTEIN YITT-RELATED"/>
    <property type="match status" value="1"/>
</dbReference>
<keyword evidence="5 6" id="KW-0472">Membrane</keyword>